<feature type="compositionally biased region" description="Basic and acidic residues" evidence="2">
    <location>
        <begin position="377"/>
        <end position="387"/>
    </location>
</feature>
<feature type="coiled-coil region" evidence="1">
    <location>
        <begin position="341"/>
        <end position="377"/>
    </location>
</feature>
<feature type="region of interest" description="Disordered" evidence="2">
    <location>
        <begin position="228"/>
        <end position="287"/>
    </location>
</feature>
<feature type="compositionally biased region" description="Acidic residues" evidence="2">
    <location>
        <begin position="172"/>
        <end position="191"/>
    </location>
</feature>
<feature type="region of interest" description="Disordered" evidence="2">
    <location>
        <begin position="169"/>
        <end position="191"/>
    </location>
</feature>
<dbReference type="AlphaFoldDB" id="C1MH95"/>
<feature type="region of interest" description="Disordered" evidence="2">
    <location>
        <begin position="377"/>
        <end position="400"/>
    </location>
</feature>
<accession>C1MH95</accession>
<feature type="region of interest" description="Disordered" evidence="2">
    <location>
        <begin position="119"/>
        <end position="139"/>
    </location>
</feature>
<evidence type="ECO:0000256" key="1">
    <source>
        <dbReference type="SAM" id="Coils"/>
    </source>
</evidence>
<evidence type="ECO:0000313" key="4">
    <source>
        <dbReference type="Proteomes" id="UP000001876"/>
    </source>
</evidence>
<dbReference type="RefSeq" id="XP_003054916.1">
    <property type="nucleotide sequence ID" value="XM_003054870.1"/>
</dbReference>
<dbReference type="GO" id="GO:0009966">
    <property type="term" value="P:regulation of signal transduction"/>
    <property type="evidence" value="ECO:0007669"/>
    <property type="project" value="InterPro"/>
</dbReference>
<keyword evidence="4" id="KW-1185">Reference proteome</keyword>
<keyword evidence="1" id="KW-0175">Coiled coil</keyword>
<protein>
    <submittedName>
        <fullName evidence="3">Predicted protein</fullName>
    </submittedName>
</protein>
<dbReference type="GO" id="GO:0005829">
    <property type="term" value="C:cytosol"/>
    <property type="evidence" value="ECO:0007669"/>
    <property type="project" value="TreeGrafter"/>
</dbReference>
<organism evidence="4">
    <name type="scientific">Micromonas pusilla (strain CCMP1545)</name>
    <name type="common">Picoplanktonic green alga</name>
    <dbReference type="NCBI Taxonomy" id="564608"/>
    <lineage>
        <taxon>Eukaryota</taxon>
        <taxon>Viridiplantae</taxon>
        <taxon>Chlorophyta</taxon>
        <taxon>Mamiellophyceae</taxon>
        <taxon>Mamiellales</taxon>
        <taxon>Mamiellaceae</taxon>
        <taxon>Micromonas</taxon>
    </lineage>
</organism>
<dbReference type="Proteomes" id="UP000001876">
    <property type="component" value="Unassembled WGS sequence"/>
</dbReference>
<dbReference type="GeneID" id="9680659"/>
<gene>
    <name evidence="3" type="ORF">MICPUCDRAFT_50098</name>
</gene>
<dbReference type="PANTHER" id="PTHR10933:SF9">
    <property type="entry name" value="IMMUNOGLOBULIN-BINDING PROTEIN 1"/>
    <property type="match status" value="1"/>
</dbReference>
<dbReference type="KEGG" id="mpp:MICPUCDRAFT_50098"/>
<dbReference type="STRING" id="564608.C1MH95"/>
<feature type="compositionally biased region" description="Gly residues" evidence="2">
    <location>
        <begin position="261"/>
        <end position="270"/>
    </location>
</feature>
<dbReference type="InterPro" id="IPR038511">
    <property type="entry name" value="TAP42/TAP46-like_sf"/>
</dbReference>
<dbReference type="InterPro" id="IPR007304">
    <property type="entry name" value="TAP46-like"/>
</dbReference>
<dbReference type="OMA" id="ASKIHRT"/>
<reference evidence="3 4" key="1">
    <citation type="journal article" date="2009" name="Science">
        <title>Green evolution and dynamic adaptations revealed by genomes of the marine picoeukaryotes Micromonas.</title>
        <authorList>
            <person name="Worden A.Z."/>
            <person name="Lee J.H."/>
            <person name="Mock T."/>
            <person name="Rouze P."/>
            <person name="Simmons M.P."/>
            <person name="Aerts A.L."/>
            <person name="Allen A.E."/>
            <person name="Cuvelier M.L."/>
            <person name="Derelle E."/>
            <person name="Everett M.V."/>
            <person name="Foulon E."/>
            <person name="Grimwood J."/>
            <person name="Gundlach H."/>
            <person name="Henrissat B."/>
            <person name="Napoli C."/>
            <person name="McDonald S.M."/>
            <person name="Parker M.S."/>
            <person name="Rombauts S."/>
            <person name="Salamov A."/>
            <person name="Von Dassow P."/>
            <person name="Badger J.H."/>
            <person name="Coutinho P.M."/>
            <person name="Demir E."/>
            <person name="Dubchak I."/>
            <person name="Gentemann C."/>
            <person name="Eikrem W."/>
            <person name="Gready J.E."/>
            <person name="John U."/>
            <person name="Lanier W."/>
            <person name="Lindquist E.A."/>
            <person name="Lucas S."/>
            <person name="Mayer K.F."/>
            <person name="Moreau H."/>
            <person name="Not F."/>
            <person name="Otillar R."/>
            <person name="Panaud O."/>
            <person name="Pangilinan J."/>
            <person name="Paulsen I."/>
            <person name="Piegu B."/>
            <person name="Poliakov A."/>
            <person name="Robbens S."/>
            <person name="Schmutz J."/>
            <person name="Toulza E."/>
            <person name="Wyss T."/>
            <person name="Zelensky A."/>
            <person name="Zhou K."/>
            <person name="Armbrust E.V."/>
            <person name="Bhattacharya D."/>
            <person name="Goodenough U.W."/>
            <person name="Van de Peer Y."/>
            <person name="Grigoriev I.V."/>
        </authorList>
    </citation>
    <scope>NUCLEOTIDE SEQUENCE [LARGE SCALE GENOMIC DNA]</scope>
    <source>
        <strain evidence="3 4">CCMP1545</strain>
    </source>
</reference>
<proteinExistence type="predicted"/>
<dbReference type="Gene3D" id="1.25.40.540">
    <property type="entry name" value="TAP42-like family"/>
    <property type="match status" value="1"/>
</dbReference>
<feature type="compositionally biased region" description="Acidic residues" evidence="2">
    <location>
        <begin position="240"/>
        <end position="252"/>
    </location>
</feature>
<evidence type="ECO:0000313" key="3">
    <source>
        <dbReference type="EMBL" id="EEH60168.1"/>
    </source>
</evidence>
<dbReference type="PANTHER" id="PTHR10933">
    <property type="entry name" value="IMMUNOGLOBULIN-BINDING PROTEIN 1"/>
    <property type="match status" value="1"/>
</dbReference>
<dbReference type="eggNOG" id="KOG2830">
    <property type="taxonomic scope" value="Eukaryota"/>
</dbReference>
<dbReference type="EMBL" id="GG663735">
    <property type="protein sequence ID" value="EEH60168.1"/>
    <property type="molecule type" value="Genomic_DNA"/>
</dbReference>
<evidence type="ECO:0000256" key="2">
    <source>
        <dbReference type="SAM" id="MobiDB-lite"/>
    </source>
</evidence>
<dbReference type="Pfam" id="PF04177">
    <property type="entry name" value="TAP42"/>
    <property type="match status" value="1"/>
</dbReference>
<feature type="compositionally biased region" description="Low complexity" evidence="2">
    <location>
        <begin position="122"/>
        <end position="133"/>
    </location>
</feature>
<sequence>MEGVEDLPLAAAFERGLAAYTKLQSGALDEETLASAAAALRHAVNRIDVEGVFSKNETKDDIATADLRYLLAPFYLAEVVGSTRTRAPAARLPVATEASSAHATFLSWCERHEFIPRGDGDGASASSAAADPATARDRKVARFKRERAIRARLEDLDAKRRARRQDALLNAEWDDEDPECGQDDGGEDDAEARERWTLAIEDATIKASDAKPRLELELTMLRDREALEASAASRRNADDGGGEEEEEEEGGEVGERRIRGRGGGGGGGGLKTYTIRGKDGDGRGQSVPPEVLAAMRARLGLGPGAGGINDRDRDRIARDVFRPSHILPTMTVEEAGEMEYRELMERTARQAANAKAAAEEEAKLTEDEREARELARTRAFDEFKDDNPWGSGNSKLRPCS</sequence>
<dbReference type="GO" id="GO:0035303">
    <property type="term" value="P:regulation of dephosphorylation"/>
    <property type="evidence" value="ECO:0007669"/>
    <property type="project" value="TreeGrafter"/>
</dbReference>
<dbReference type="OrthoDB" id="10261753at2759"/>
<name>C1MH95_MICPC</name>
<dbReference type="GO" id="GO:0051721">
    <property type="term" value="F:protein phosphatase 2A binding"/>
    <property type="evidence" value="ECO:0007669"/>
    <property type="project" value="TreeGrafter"/>
</dbReference>